<dbReference type="EMBL" id="PKPP01002548">
    <property type="protein sequence ID" value="PWA74547.1"/>
    <property type="molecule type" value="Genomic_DNA"/>
</dbReference>
<organism evidence="2 3">
    <name type="scientific">Artemisia annua</name>
    <name type="common">Sweet wormwood</name>
    <dbReference type="NCBI Taxonomy" id="35608"/>
    <lineage>
        <taxon>Eukaryota</taxon>
        <taxon>Viridiplantae</taxon>
        <taxon>Streptophyta</taxon>
        <taxon>Embryophyta</taxon>
        <taxon>Tracheophyta</taxon>
        <taxon>Spermatophyta</taxon>
        <taxon>Magnoliopsida</taxon>
        <taxon>eudicotyledons</taxon>
        <taxon>Gunneridae</taxon>
        <taxon>Pentapetalae</taxon>
        <taxon>asterids</taxon>
        <taxon>campanulids</taxon>
        <taxon>Asterales</taxon>
        <taxon>Asteraceae</taxon>
        <taxon>Asteroideae</taxon>
        <taxon>Anthemideae</taxon>
        <taxon>Artemisiinae</taxon>
        <taxon>Artemisia</taxon>
    </lineage>
</organism>
<dbReference type="AlphaFoldDB" id="A0A2U1NM05"/>
<keyword evidence="3" id="KW-1185">Reference proteome</keyword>
<dbReference type="Proteomes" id="UP000245207">
    <property type="component" value="Unassembled WGS sequence"/>
</dbReference>
<reference evidence="2 3" key="1">
    <citation type="journal article" date="2018" name="Mol. Plant">
        <title>The genome of Artemisia annua provides insight into the evolution of Asteraceae family and artemisinin biosynthesis.</title>
        <authorList>
            <person name="Shen Q."/>
            <person name="Zhang L."/>
            <person name="Liao Z."/>
            <person name="Wang S."/>
            <person name="Yan T."/>
            <person name="Shi P."/>
            <person name="Liu M."/>
            <person name="Fu X."/>
            <person name="Pan Q."/>
            <person name="Wang Y."/>
            <person name="Lv Z."/>
            <person name="Lu X."/>
            <person name="Zhang F."/>
            <person name="Jiang W."/>
            <person name="Ma Y."/>
            <person name="Chen M."/>
            <person name="Hao X."/>
            <person name="Li L."/>
            <person name="Tang Y."/>
            <person name="Lv G."/>
            <person name="Zhou Y."/>
            <person name="Sun X."/>
            <person name="Brodelius P.E."/>
            <person name="Rose J.K.C."/>
            <person name="Tang K."/>
        </authorList>
    </citation>
    <scope>NUCLEOTIDE SEQUENCE [LARGE SCALE GENOMIC DNA]</scope>
    <source>
        <strain evidence="3">cv. Huhao1</strain>
        <tissue evidence="2">Leaf</tissue>
    </source>
</reference>
<feature type="region of interest" description="Disordered" evidence="1">
    <location>
        <begin position="46"/>
        <end position="74"/>
    </location>
</feature>
<sequence length="74" mass="8367">MEGVPFIISRDNQLIMKAPSETLIKSKEMPQSEKTQLLALAKSQIEKDHQAGKKRIPKKDEVGSLSKKMKFAKK</sequence>
<evidence type="ECO:0000313" key="2">
    <source>
        <dbReference type="EMBL" id="PWA74547.1"/>
    </source>
</evidence>
<protein>
    <submittedName>
        <fullName evidence="2">Uncharacterized protein</fullName>
    </submittedName>
</protein>
<evidence type="ECO:0000256" key="1">
    <source>
        <dbReference type="SAM" id="MobiDB-lite"/>
    </source>
</evidence>
<name>A0A2U1NM05_ARTAN</name>
<comment type="caution">
    <text evidence="2">The sequence shown here is derived from an EMBL/GenBank/DDBJ whole genome shotgun (WGS) entry which is preliminary data.</text>
</comment>
<gene>
    <name evidence="2" type="ORF">CTI12_AA249740</name>
</gene>
<accession>A0A2U1NM05</accession>
<proteinExistence type="predicted"/>
<evidence type="ECO:0000313" key="3">
    <source>
        <dbReference type="Proteomes" id="UP000245207"/>
    </source>
</evidence>